<evidence type="ECO:0000313" key="1">
    <source>
        <dbReference type="EMBL" id="CRL08667.1"/>
    </source>
</evidence>
<dbReference type="Proteomes" id="UP000183832">
    <property type="component" value="Unassembled WGS sequence"/>
</dbReference>
<proteinExistence type="predicted"/>
<gene>
    <name evidence="1" type="ORF">CLUMA_CG021483</name>
</gene>
<dbReference type="EMBL" id="CVRI01000075">
    <property type="protein sequence ID" value="CRL08667.1"/>
    <property type="molecule type" value="Genomic_DNA"/>
</dbReference>
<dbReference type="AlphaFoldDB" id="A0A1J1J8D6"/>
<reference evidence="1 2" key="1">
    <citation type="submission" date="2015-04" db="EMBL/GenBank/DDBJ databases">
        <authorList>
            <person name="Syromyatnikov M.Y."/>
            <person name="Popov V.N."/>
        </authorList>
    </citation>
    <scope>NUCLEOTIDE SEQUENCE [LARGE SCALE GENOMIC DNA]</scope>
</reference>
<keyword evidence="2" id="KW-1185">Reference proteome</keyword>
<evidence type="ECO:0000313" key="2">
    <source>
        <dbReference type="Proteomes" id="UP000183832"/>
    </source>
</evidence>
<protein>
    <submittedName>
        <fullName evidence="1">CLUMA_CG021483, isoform A</fullName>
    </submittedName>
</protein>
<name>A0A1J1J8D6_9DIPT</name>
<sequence>MKQQNNLCALIKLSNDKFIIKLDKEEAFNINDDTNIKIKVKGLWLHFFTIIKAQFSSSYCGLTNLQMQKQKRRKLDSTFKTCVTFMLYTQSESLKKKHHHVL</sequence>
<organism evidence="1 2">
    <name type="scientific">Clunio marinus</name>
    <dbReference type="NCBI Taxonomy" id="568069"/>
    <lineage>
        <taxon>Eukaryota</taxon>
        <taxon>Metazoa</taxon>
        <taxon>Ecdysozoa</taxon>
        <taxon>Arthropoda</taxon>
        <taxon>Hexapoda</taxon>
        <taxon>Insecta</taxon>
        <taxon>Pterygota</taxon>
        <taxon>Neoptera</taxon>
        <taxon>Endopterygota</taxon>
        <taxon>Diptera</taxon>
        <taxon>Nematocera</taxon>
        <taxon>Chironomoidea</taxon>
        <taxon>Chironomidae</taxon>
        <taxon>Clunio</taxon>
    </lineage>
</organism>
<accession>A0A1J1J8D6</accession>